<dbReference type="InterPro" id="IPR036264">
    <property type="entry name" value="Bact_exopeptidase_dim_dom"/>
</dbReference>
<dbReference type="EMBL" id="JAMFTQ010000006">
    <property type="protein sequence ID" value="MCP1387775.1"/>
    <property type="molecule type" value="Genomic_DNA"/>
</dbReference>
<dbReference type="Proteomes" id="UP001204000">
    <property type="component" value="Unassembled WGS sequence"/>
</dbReference>
<dbReference type="InterPro" id="IPR011650">
    <property type="entry name" value="Peptidase_M20_dimer"/>
</dbReference>
<dbReference type="SUPFAM" id="SSF55031">
    <property type="entry name" value="Bacterial exopeptidase dimerisation domain"/>
    <property type="match status" value="1"/>
</dbReference>
<evidence type="ECO:0000313" key="3">
    <source>
        <dbReference type="Proteomes" id="UP001204000"/>
    </source>
</evidence>
<dbReference type="Gene3D" id="3.40.630.10">
    <property type="entry name" value="Zn peptidases"/>
    <property type="match status" value="1"/>
</dbReference>
<dbReference type="PANTHER" id="PTHR11014:SF63">
    <property type="entry name" value="METALLOPEPTIDASE, PUTATIVE (AFU_ORTHOLOGUE AFUA_6G09600)-RELATED"/>
    <property type="match status" value="1"/>
</dbReference>
<comment type="caution">
    <text evidence="2">The sequence shown here is derived from an EMBL/GenBank/DDBJ whole genome shotgun (WGS) entry which is preliminary data.</text>
</comment>
<proteinExistence type="predicted"/>
<dbReference type="Gene3D" id="3.30.70.360">
    <property type="match status" value="1"/>
</dbReference>
<dbReference type="InterPro" id="IPR002933">
    <property type="entry name" value="Peptidase_M20"/>
</dbReference>
<dbReference type="PANTHER" id="PTHR11014">
    <property type="entry name" value="PEPTIDASE M20 FAMILY MEMBER"/>
    <property type="match status" value="1"/>
</dbReference>
<organism evidence="2 3">
    <name type="scientific">Corynebacterium stercoris</name>
    <dbReference type="NCBI Taxonomy" id="2943490"/>
    <lineage>
        <taxon>Bacteria</taxon>
        <taxon>Bacillati</taxon>
        <taxon>Actinomycetota</taxon>
        <taxon>Actinomycetes</taxon>
        <taxon>Mycobacteriales</taxon>
        <taxon>Corynebacteriaceae</taxon>
        <taxon>Corynebacterium</taxon>
    </lineage>
</organism>
<dbReference type="SUPFAM" id="SSF53187">
    <property type="entry name" value="Zn-dependent exopeptidases"/>
    <property type="match status" value="1"/>
</dbReference>
<protein>
    <submittedName>
        <fullName evidence="2">Amidohydrolase</fullName>
    </submittedName>
</protein>
<dbReference type="RefSeq" id="WP_253577616.1">
    <property type="nucleotide sequence ID" value="NZ_JAMFTQ010000006.1"/>
</dbReference>
<feature type="domain" description="Peptidase M20 dimerisation" evidence="1">
    <location>
        <begin position="218"/>
        <end position="313"/>
    </location>
</feature>
<dbReference type="NCBIfam" id="TIGR01891">
    <property type="entry name" value="amidohydrolases"/>
    <property type="match status" value="1"/>
</dbReference>
<name>A0ABT1G168_9CORY</name>
<evidence type="ECO:0000313" key="2">
    <source>
        <dbReference type="EMBL" id="MCP1387775.1"/>
    </source>
</evidence>
<dbReference type="Pfam" id="PF07687">
    <property type="entry name" value="M20_dimer"/>
    <property type="match status" value="1"/>
</dbReference>
<evidence type="ECO:0000259" key="1">
    <source>
        <dbReference type="Pfam" id="PF07687"/>
    </source>
</evidence>
<dbReference type="PIRSF" id="PIRSF005962">
    <property type="entry name" value="Pept_M20D_amidohydro"/>
    <property type="match status" value="1"/>
</dbReference>
<sequence>MTNVNLDALRDGIDTAARDIRDDVIDWRHHLHKHPELPNREEQTAAFIVERLREFGIADITEGVAGHGVVARIRGDNGDEEGDRRTILLRADIDALPVKEQSGEDFASEVVDTEYPGGPFPVAHACGHDTHAAMLLGAAKILHDQRDQLRGDVLLAFQPAEEGAPAGEEGGASLMVEEMEAQGLFEPRPTMAFGIHISPLPVGAVAYARGIQNAASETVKITVVGKQVHGSTPWQGIDPMPAVGDILSNTGQIYRQIDVEERFSISLGHIVDQGRFNIVGEQVEIWGTVRALRSEVMADVNQRLERYVEHLAAAHGCTGTVEFFDEVPPVVNGPEWIDSILPVYERIAGEAPVIEVPSSMGYDDFSEFSSRFGGVYALLGGQNIAFTADGGIEPTGGDDRGFVPNHSPRFYVNDEALEYGVRLHAQVAVDHLFGELSGEPQEKLSGGAR</sequence>
<gene>
    <name evidence="2" type="ORF">M5J20_06170</name>
</gene>
<keyword evidence="3" id="KW-1185">Reference proteome</keyword>
<dbReference type="InterPro" id="IPR017439">
    <property type="entry name" value="Amidohydrolase"/>
</dbReference>
<reference evidence="2" key="1">
    <citation type="submission" date="2022-05" db="EMBL/GenBank/DDBJ databases">
        <title>Corynebacterium sp. TA-R-1 sp. nov., isolated from human feces.</title>
        <authorList>
            <person name="Shamsuzzaman M."/>
            <person name="Dahal R.H."/>
        </authorList>
    </citation>
    <scope>NUCLEOTIDE SEQUENCE</scope>
    <source>
        <strain evidence="2">TA-R-1</strain>
    </source>
</reference>
<dbReference type="Pfam" id="PF01546">
    <property type="entry name" value="Peptidase_M20"/>
    <property type="match status" value="1"/>
</dbReference>
<accession>A0ABT1G168</accession>